<gene>
    <name evidence="2" type="ORF">APUU_80341S</name>
</gene>
<feature type="chain" id="PRO_5031024411" evidence="1">
    <location>
        <begin position="25"/>
        <end position="110"/>
    </location>
</feature>
<dbReference type="AlphaFoldDB" id="A0A7R8AUM1"/>
<dbReference type="RefSeq" id="XP_041562224.1">
    <property type="nucleotide sequence ID" value="XM_041696610.1"/>
</dbReference>
<feature type="signal peptide" evidence="1">
    <location>
        <begin position="1"/>
        <end position="24"/>
    </location>
</feature>
<accession>A0A7R8AUM1</accession>
<proteinExistence type="predicted"/>
<dbReference type="KEGG" id="apuu:APUU_80341S"/>
<keyword evidence="3" id="KW-1185">Reference proteome</keyword>
<name>A0A7R8AUM1_9EURO</name>
<evidence type="ECO:0000313" key="3">
    <source>
        <dbReference type="Proteomes" id="UP000654913"/>
    </source>
</evidence>
<dbReference type="GeneID" id="64980035"/>
<evidence type="ECO:0000313" key="2">
    <source>
        <dbReference type="EMBL" id="BCS30038.1"/>
    </source>
</evidence>
<sequence length="110" mass="12315">MGDAFDFILILEFLAGFWVEDGEAYRYDKALRDIAVKGGHELGKAFVSIVQAHRKEHSLEPAPIWGLACLVLSFPGSGLRAFRIFSMIHEPDWAPDHKARSVVKDVKAAY</sequence>
<dbReference type="OrthoDB" id="4517624at2759"/>
<dbReference type="EMBL" id="AP024450">
    <property type="protein sequence ID" value="BCS30038.1"/>
    <property type="molecule type" value="Genomic_DNA"/>
</dbReference>
<organism evidence="2 3">
    <name type="scientific">Aspergillus puulaauensis</name>
    <dbReference type="NCBI Taxonomy" id="1220207"/>
    <lineage>
        <taxon>Eukaryota</taxon>
        <taxon>Fungi</taxon>
        <taxon>Dikarya</taxon>
        <taxon>Ascomycota</taxon>
        <taxon>Pezizomycotina</taxon>
        <taxon>Eurotiomycetes</taxon>
        <taxon>Eurotiomycetidae</taxon>
        <taxon>Eurotiales</taxon>
        <taxon>Aspergillaceae</taxon>
        <taxon>Aspergillus</taxon>
    </lineage>
</organism>
<evidence type="ECO:0000256" key="1">
    <source>
        <dbReference type="SAM" id="SignalP"/>
    </source>
</evidence>
<dbReference type="Proteomes" id="UP000654913">
    <property type="component" value="Chromosome 8"/>
</dbReference>
<protein>
    <submittedName>
        <fullName evidence="2">Uncharacterized protein</fullName>
    </submittedName>
</protein>
<keyword evidence="1" id="KW-0732">Signal</keyword>
<reference evidence="2" key="2">
    <citation type="submission" date="2021-02" db="EMBL/GenBank/DDBJ databases">
        <title>Aspergillus puulaauensis MK2 genome sequence.</title>
        <authorList>
            <person name="Futagami T."/>
            <person name="Mori K."/>
            <person name="Kadooka C."/>
            <person name="Tanaka T."/>
        </authorList>
    </citation>
    <scope>NUCLEOTIDE SEQUENCE</scope>
    <source>
        <strain evidence="2">MK2</strain>
    </source>
</reference>
<reference evidence="2" key="1">
    <citation type="submission" date="2021-01" db="EMBL/GenBank/DDBJ databases">
        <authorList>
            <consortium name="Aspergillus puulaauensis MK2 genome sequencing consortium"/>
            <person name="Kazuki M."/>
            <person name="Futagami T."/>
        </authorList>
    </citation>
    <scope>NUCLEOTIDE SEQUENCE</scope>
    <source>
        <strain evidence="2">MK2</strain>
    </source>
</reference>